<dbReference type="AlphaFoldDB" id="U1Y279"/>
<keyword evidence="2" id="KW-1185">Reference proteome</keyword>
<dbReference type="STRING" id="649747.HMPREF0083_05367"/>
<accession>U1Y279</accession>
<sequence length="56" mass="6392">MNDPGRNYRAHHIDYDPKTNIINTHISAALMALKKIQVFKYGSYEAVAEATKRSNK</sequence>
<reference evidence="1 2" key="1">
    <citation type="submission" date="2013-08" db="EMBL/GenBank/DDBJ databases">
        <authorList>
            <person name="Weinstock G."/>
            <person name="Sodergren E."/>
            <person name="Wylie T."/>
            <person name="Fulton L."/>
            <person name="Fulton R."/>
            <person name="Fronick C."/>
            <person name="O'Laughlin M."/>
            <person name="Godfrey J."/>
            <person name="Miner T."/>
            <person name="Herter B."/>
            <person name="Appelbaum E."/>
            <person name="Cordes M."/>
            <person name="Lek S."/>
            <person name="Wollam A."/>
            <person name="Pepin K.H."/>
            <person name="Palsikar V.B."/>
            <person name="Mitreva M."/>
            <person name="Wilson R.K."/>
        </authorList>
    </citation>
    <scope>NUCLEOTIDE SEQUENCE [LARGE SCALE GENOMIC DNA]</scope>
    <source>
        <strain evidence="1 2">ATCC 12856</strain>
    </source>
</reference>
<gene>
    <name evidence="1" type="ORF">HMPREF0083_05367</name>
</gene>
<dbReference type="Proteomes" id="UP000016511">
    <property type="component" value="Unassembled WGS sequence"/>
</dbReference>
<evidence type="ECO:0000313" key="1">
    <source>
        <dbReference type="EMBL" id="ERI06267.1"/>
    </source>
</evidence>
<dbReference type="EMBL" id="AWSJ01000329">
    <property type="protein sequence ID" value="ERI06267.1"/>
    <property type="molecule type" value="Genomic_DNA"/>
</dbReference>
<evidence type="ECO:0000313" key="2">
    <source>
        <dbReference type="Proteomes" id="UP000016511"/>
    </source>
</evidence>
<organism evidence="1 2">
    <name type="scientific">Aneurinibacillus aneurinilyticus ATCC 12856</name>
    <dbReference type="NCBI Taxonomy" id="649747"/>
    <lineage>
        <taxon>Bacteria</taxon>
        <taxon>Bacillati</taxon>
        <taxon>Bacillota</taxon>
        <taxon>Bacilli</taxon>
        <taxon>Bacillales</taxon>
        <taxon>Paenibacillaceae</taxon>
        <taxon>Aneurinibacillus group</taxon>
        <taxon>Aneurinibacillus</taxon>
    </lineage>
</organism>
<protein>
    <submittedName>
        <fullName evidence="1">Uncharacterized protein</fullName>
    </submittedName>
</protein>
<proteinExistence type="predicted"/>
<name>U1Y279_ANEAE</name>
<dbReference type="HOGENOM" id="CLU_3003992_0_0_9"/>
<comment type="caution">
    <text evidence="1">The sequence shown here is derived from an EMBL/GenBank/DDBJ whole genome shotgun (WGS) entry which is preliminary data.</text>
</comment>